<protein>
    <submittedName>
        <fullName evidence="1">Single-stranded DNA-binding protein</fullName>
    </submittedName>
</protein>
<sequence length="270" mass="30271">MLRPSRSRRFHRAGEGLPALCGATPFRARAFRRCGGCLLLSPGTRITRLSPFAGAETSTTRLAVQGTAGPFAINFSRPFRCRFIRPKKISRSPPDICTGPCSFTPLRRTALKRVKVISRGRFSRSPHKVKTAAPATQRVMVLKDRKTDRGESRMSIQNVNVKPSTKESTTLRTDCFVRNIHSRNPFDVIRADVVLARMEKQASRGCGLYYEIYASRLLSMAMIYLEKLPLKDRPVFIGAAAQRGYMLTLAEEERAHDECADLMSELAADY</sequence>
<dbReference type="AlphaFoldDB" id="A0A223LMJ2"/>
<keyword evidence="1" id="KW-0238">DNA-binding</keyword>
<dbReference type="EMBL" id="MF156708">
    <property type="protein sequence ID" value="ASU05187.1"/>
    <property type="molecule type" value="Genomic_DNA"/>
</dbReference>
<accession>A0A223LMJ2</accession>
<evidence type="ECO:0000313" key="1">
    <source>
        <dbReference type="EMBL" id="ASU05187.1"/>
    </source>
</evidence>
<name>A0A223LMJ2_KLEPN</name>
<proteinExistence type="predicted"/>
<reference evidence="1" key="1">
    <citation type="submission" date="2017-05" db="EMBL/GenBank/DDBJ databases">
        <title>Complete sequence of p13294-KPC.</title>
        <authorList>
            <person name="Feng J."/>
            <person name="Zhang D."/>
            <person name="Zeng L."/>
            <person name="Jiang X."/>
            <person name="Zhan Z."/>
            <person name="Luo W."/>
            <person name="Zhao Y."/>
            <person name="Zhou D."/>
        </authorList>
    </citation>
    <scope>NUCLEOTIDE SEQUENCE</scope>
    <source>
        <strain evidence="1">13294</strain>
        <plasmid evidence="1">p13294-KPC</plasmid>
    </source>
</reference>
<geneLocation type="plasmid" evidence="1">
    <name>p13294-KPC</name>
</geneLocation>
<dbReference type="GO" id="GO:0003677">
    <property type="term" value="F:DNA binding"/>
    <property type="evidence" value="ECO:0007669"/>
    <property type="project" value="UniProtKB-KW"/>
</dbReference>
<organism evidence="1">
    <name type="scientific">Klebsiella pneumoniae</name>
    <dbReference type="NCBI Taxonomy" id="573"/>
    <lineage>
        <taxon>Bacteria</taxon>
        <taxon>Pseudomonadati</taxon>
        <taxon>Pseudomonadota</taxon>
        <taxon>Gammaproteobacteria</taxon>
        <taxon>Enterobacterales</taxon>
        <taxon>Enterobacteriaceae</taxon>
        <taxon>Klebsiella/Raoultella group</taxon>
        <taxon>Klebsiella</taxon>
        <taxon>Klebsiella pneumoniae complex</taxon>
    </lineage>
</organism>
<keyword evidence="1" id="KW-0614">Plasmid</keyword>